<proteinExistence type="predicted"/>
<dbReference type="PANTHER" id="PTHR24394:SF29">
    <property type="entry name" value="MYONEURIN"/>
    <property type="match status" value="1"/>
</dbReference>
<dbReference type="PANTHER" id="PTHR24394">
    <property type="entry name" value="ZINC FINGER PROTEIN"/>
    <property type="match status" value="1"/>
</dbReference>
<keyword evidence="6" id="KW-0539">Nucleus</keyword>
<gene>
    <name evidence="10" type="ORF">HII31_12101</name>
</gene>
<sequence>MHIFTMNHSSPDCGARMLPTLLQLRQKIQHELDDALLEHQISLDSAASLQQAVATHFAEAIHRSTKESHCNPTLKNEKDGLSNDLVSDQQRHDSVSRLDNPASMPGTLATTKLGTMGLSTWPSMTSHIEEELSPGPSRPAKRRKRMPKVEGAYPCRHCEKPFDRAGDRTKHEAIHEPKRRSSHICGECDKTFAYPKDLRRHTERLHKTPQQITQLPTCSPTETLADSCFDSYFPSVDELLADMPVNDNSCGSLLPTPISPDDMIPLMAEAQSLYCYGCPSNEQCIQESMALLSGSLSLLVLAAEHHGVTPETTPCLAASFASLESQMTLLESKAYSSTDCLTLRQYLSAQRLGSEEIVPELIHAAHVLLTLLDFQDNGFQAMLAQIQAPQTGSMVDTMIQANALLSQSKVKAYASEYGTTMDQLVTGLGGLVLDLA</sequence>
<evidence type="ECO:0000256" key="1">
    <source>
        <dbReference type="ARBA" id="ARBA00004123"/>
    </source>
</evidence>
<comment type="caution">
    <text evidence="10">The sequence shown here is derived from an EMBL/GenBank/DDBJ whole genome shotgun (WGS) entry which is preliminary data.</text>
</comment>
<feature type="region of interest" description="Disordered" evidence="8">
    <location>
        <begin position="64"/>
        <end position="110"/>
    </location>
</feature>
<dbReference type="InterPro" id="IPR036236">
    <property type="entry name" value="Znf_C2H2_sf"/>
</dbReference>
<evidence type="ECO:0000256" key="4">
    <source>
        <dbReference type="ARBA" id="ARBA00022771"/>
    </source>
</evidence>
<keyword evidence="4 7" id="KW-0863">Zinc-finger</keyword>
<feature type="domain" description="C2H2-type" evidence="9">
    <location>
        <begin position="153"/>
        <end position="180"/>
    </location>
</feature>
<dbReference type="EMBL" id="JABCIY010000251">
    <property type="protein sequence ID" value="KAF7186543.1"/>
    <property type="molecule type" value="Genomic_DNA"/>
</dbReference>
<evidence type="ECO:0000256" key="5">
    <source>
        <dbReference type="ARBA" id="ARBA00022833"/>
    </source>
</evidence>
<feature type="region of interest" description="Disordered" evidence="8">
    <location>
        <begin position="128"/>
        <end position="147"/>
    </location>
</feature>
<evidence type="ECO:0000256" key="2">
    <source>
        <dbReference type="ARBA" id="ARBA00022723"/>
    </source>
</evidence>
<evidence type="ECO:0000256" key="8">
    <source>
        <dbReference type="SAM" id="MobiDB-lite"/>
    </source>
</evidence>
<keyword evidence="5" id="KW-0862">Zinc</keyword>
<dbReference type="AlphaFoldDB" id="A0A8H6R8N5"/>
<reference evidence="10" key="1">
    <citation type="submission" date="2020-04" db="EMBL/GenBank/DDBJ databases">
        <title>Draft genome resource of the tomato pathogen Pseudocercospora fuligena.</title>
        <authorList>
            <person name="Zaccaron A."/>
        </authorList>
    </citation>
    <scope>NUCLEOTIDE SEQUENCE</scope>
    <source>
        <strain evidence="10">PF001</strain>
    </source>
</reference>
<organism evidence="10 11">
    <name type="scientific">Pseudocercospora fuligena</name>
    <dbReference type="NCBI Taxonomy" id="685502"/>
    <lineage>
        <taxon>Eukaryota</taxon>
        <taxon>Fungi</taxon>
        <taxon>Dikarya</taxon>
        <taxon>Ascomycota</taxon>
        <taxon>Pezizomycotina</taxon>
        <taxon>Dothideomycetes</taxon>
        <taxon>Dothideomycetidae</taxon>
        <taxon>Mycosphaerellales</taxon>
        <taxon>Mycosphaerellaceae</taxon>
        <taxon>Pseudocercospora</taxon>
    </lineage>
</organism>
<evidence type="ECO:0000256" key="7">
    <source>
        <dbReference type="PROSITE-ProRule" id="PRU00042"/>
    </source>
</evidence>
<evidence type="ECO:0000256" key="6">
    <source>
        <dbReference type="ARBA" id="ARBA00023242"/>
    </source>
</evidence>
<dbReference type="Pfam" id="PF00096">
    <property type="entry name" value="zf-C2H2"/>
    <property type="match status" value="1"/>
</dbReference>
<evidence type="ECO:0000313" key="10">
    <source>
        <dbReference type="EMBL" id="KAF7186543.1"/>
    </source>
</evidence>
<evidence type="ECO:0000259" key="9">
    <source>
        <dbReference type="PROSITE" id="PS50157"/>
    </source>
</evidence>
<dbReference type="GO" id="GO:0008270">
    <property type="term" value="F:zinc ion binding"/>
    <property type="evidence" value="ECO:0007669"/>
    <property type="project" value="UniProtKB-KW"/>
</dbReference>
<evidence type="ECO:0000313" key="11">
    <source>
        <dbReference type="Proteomes" id="UP000660729"/>
    </source>
</evidence>
<dbReference type="SMART" id="SM00355">
    <property type="entry name" value="ZnF_C2H2"/>
    <property type="match status" value="2"/>
</dbReference>
<dbReference type="SUPFAM" id="SSF57667">
    <property type="entry name" value="beta-beta-alpha zinc fingers"/>
    <property type="match status" value="1"/>
</dbReference>
<keyword evidence="3" id="KW-0677">Repeat</keyword>
<dbReference type="Gene3D" id="3.30.160.60">
    <property type="entry name" value="Classic Zinc Finger"/>
    <property type="match status" value="1"/>
</dbReference>
<comment type="subcellular location">
    <subcellularLocation>
        <location evidence="1">Nucleus</location>
    </subcellularLocation>
</comment>
<feature type="compositionally biased region" description="Basic and acidic residues" evidence="8">
    <location>
        <begin position="64"/>
        <end position="81"/>
    </location>
</feature>
<dbReference type="PROSITE" id="PS00028">
    <property type="entry name" value="ZINC_FINGER_C2H2_1"/>
    <property type="match status" value="2"/>
</dbReference>
<dbReference type="GO" id="GO:0000981">
    <property type="term" value="F:DNA-binding transcription factor activity, RNA polymerase II-specific"/>
    <property type="evidence" value="ECO:0007669"/>
    <property type="project" value="TreeGrafter"/>
</dbReference>
<dbReference type="GO" id="GO:0005634">
    <property type="term" value="C:nucleus"/>
    <property type="evidence" value="ECO:0007669"/>
    <property type="project" value="UniProtKB-SubCell"/>
</dbReference>
<keyword evidence="2" id="KW-0479">Metal-binding</keyword>
<dbReference type="InterPro" id="IPR013087">
    <property type="entry name" value="Znf_C2H2_type"/>
</dbReference>
<accession>A0A8H6R8N5</accession>
<dbReference type="PROSITE" id="PS50157">
    <property type="entry name" value="ZINC_FINGER_C2H2_2"/>
    <property type="match status" value="2"/>
</dbReference>
<evidence type="ECO:0000256" key="3">
    <source>
        <dbReference type="ARBA" id="ARBA00022737"/>
    </source>
</evidence>
<dbReference type="OrthoDB" id="6910977at2759"/>
<dbReference type="Proteomes" id="UP000660729">
    <property type="component" value="Unassembled WGS sequence"/>
</dbReference>
<keyword evidence="11" id="KW-1185">Reference proteome</keyword>
<protein>
    <recommendedName>
        <fullName evidence="9">C2H2-type domain-containing protein</fullName>
    </recommendedName>
</protein>
<name>A0A8H6R8N5_9PEZI</name>
<feature type="domain" description="C2H2-type" evidence="9">
    <location>
        <begin position="183"/>
        <end position="211"/>
    </location>
</feature>